<feature type="compositionally biased region" description="Basic and acidic residues" evidence="1">
    <location>
        <begin position="1123"/>
        <end position="1138"/>
    </location>
</feature>
<feature type="region of interest" description="Disordered" evidence="1">
    <location>
        <begin position="609"/>
        <end position="638"/>
    </location>
</feature>
<feature type="compositionally biased region" description="Polar residues" evidence="1">
    <location>
        <begin position="390"/>
        <end position="403"/>
    </location>
</feature>
<organism evidence="2">
    <name type="scientific">Heliothis virescens</name>
    <name type="common">Tobacco budworm moth</name>
    <dbReference type="NCBI Taxonomy" id="7102"/>
    <lineage>
        <taxon>Eukaryota</taxon>
        <taxon>Metazoa</taxon>
        <taxon>Ecdysozoa</taxon>
        <taxon>Arthropoda</taxon>
        <taxon>Hexapoda</taxon>
        <taxon>Insecta</taxon>
        <taxon>Pterygota</taxon>
        <taxon>Neoptera</taxon>
        <taxon>Endopterygota</taxon>
        <taxon>Lepidoptera</taxon>
        <taxon>Glossata</taxon>
        <taxon>Ditrysia</taxon>
        <taxon>Noctuoidea</taxon>
        <taxon>Noctuidae</taxon>
        <taxon>Heliothinae</taxon>
        <taxon>Heliothis</taxon>
    </lineage>
</organism>
<feature type="compositionally biased region" description="Basic and acidic residues" evidence="1">
    <location>
        <begin position="46"/>
        <end position="55"/>
    </location>
</feature>
<name>A0A2A4K9T2_HELVI</name>
<feature type="compositionally biased region" description="Polar residues" evidence="1">
    <location>
        <begin position="361"/>
        <end position="381"/>
    </location>
</feature>
<comment type="caution">
    <text evidence="2">The sequence shown here is derived from an EMBL/GenBank/DDBJ whole genome shotgun (WGS) entry which is preliminary data.</text>
</comment>
<feature type="compositionally biased region" description="Polar residues" evidence="1">
    <location>
        <begin position="938"/>
        <end position="949"/>
    </location>
</feature>
<feature type="compositionally biased region" description="Polar residues" evidence="1">
    <location>
        <begin position="1275"/>
        <end position="1298"/>
    </location>
</feature>
<feature type="region of interest" description="Disordered" evidence="1">
    <location>
        <begin position="429"/>
        <end position="506"/>
    </location>
</feature>
<feature type="compositionally biased region" description="Polar residues" evidence="1">
    <location>
        <begin position="470"/>
        <end position="496"/>
    </location>
</feature>
<dbReference type="STRING" id="7102.A0A2A4K9T2"/>
<accession>A0A2A4K9T2</accession>
<feature type="compositionally biased region" description="Polar residues" evidence="1">
    <location>
        <begin position="1317"/>
        <end position="1333"/>
    </location>
</feature>
<feature type="compositionally biased region" description="Polar residues" evidence="1">
    <location>
        <begin position="1053"/>
        <end position="1076"/>
    </location>
</feature>
<feature type="region of interest" description="Disordered" evidence="1">
    <location>
        <begin position="331"/>
        <end position="404"/>
    </location>
</feature>
<feature type="compositionally biased region" description="Low complexity" evidence="1">
    <location>
        <begin position="1106"/>
        <end position="1119"/>
    </location>
</feature>
<feature type="compositionally biased region" description="Polar residues" evidence="1">
    <location>
        <begin position="331"/>
        <end position="348"/>
    </location>
</feature>
<feature type="region of interest" description="Disordered" evidence="1">
    <location>
        <begin position="795"/>
        <end position="1353"/>
    </location>
</feature>
<dbReference type="EMBL" id="NWSH01000014">
    <property type="protein sequence ID" value="PCG80839.1"/>
    <property type="molecule type" value="Genomic_DNA"/>
</dbReference>
<feature type="compositionally biased region" description="Polar residues" evidence="1">
    <location>
        <begin position="795"/>
        <end position="808"/>
    </location>
</feature>
<reference evidence="2" key="1">
    <citation type="submission" date="2017-09" db="EMBL/GenBank/DDBJ databases">
        <title>Contemporary evolution of a Lepidopteran species, Heliothis virescens, in response to modern agricultural practices.</title>
        <authorList>
            <person name="Fritz M.L."/>
            <person name="Deyonke A.M."/>
            <person name="Papanicolaou A."/>
            <person name="Micinski S."/>
            <person name="Westbrook J."/>
            <person name="Gould F."/>
        </authorList>
    </citation>
    <scope>NUCLEOTIDE SEQUENCE [LARGE SCALE GENOMIC DNA]</scope>
    <source>
        <strain evidence="2">HvINT-</strain>
        <tissue evidence="2">Whole body</tissue>
    </source>
</reference>
<feature type="compositionally biased region" description="Polar residues" evidence="1">
    <location>
        <begin position="977"/>
        <end position="999"/>
    </location>
</feature>
<evidence type="ECO:0000256" key="1">
    <source>
        <dbReference type="SAM" id="MobiDB-lite"/>
    </source>
</evidence>
<protein>
    <submittedName>
        <fullName evidence="2">Uncharacterized protein</fullName>
    </submittedName>
</protein>
<evidence type="ECO:0000313" key="2">
    <source>
        <dbReference type="EMBL" id="PCG80839.1"/>
    </source>
</evidence>
<feature type="region of interest" description="Disordered" evidence="1">
    <location>
        <begin position="691"/>
        <end position="718"/>
    </location>
</feature>
<feature type="compositionally biased region" description="Low complexity" evidence="1">
    <location>
        <begin position="884"/>
        <end position="897"/>
    </location>
</feature>
<proteinExistence type="predicted"/>
<feature type="compositionally biased region" description="Polar residues" evidence="1">
    <location>
        <begin position="1199"/>
        <end position="1216"/>
    </location>
</feature>
<feature type="compositionally biased region" description="Basic and acidic residues" evidence="1">
    <location>
        <begin position="901"/>
        <end position="916"/>
    </location>
</feature>
<feature type="compositionally biased region" description="Acidic residues" evidence="1">
    <location>
        <begin position="349"/>
        <end position="360"/>
    </location>
</feature>
<feature type="compositionally biased region" description="Basic and acidic residues" evidence="1">
    <location>
        <begin position="436"/>
        <end position="449"/>
    </location>
</feature>
<feature type="region of interest" description="Disordered" evidence="1">
    <location>
        <begin position="1"/>
        <end position="57"/>
    </location>
</feature>
<gene>
    <name evidence="2" type="ORF">B5V51_1499</name>
</gene>
<feature type="compositionally biased region" description="Polar residues" evidence="1">
    <location>
        <begin position="1160"/>
        <end position="1169"/>
    </location>
</feature>
<sequence>MRTGPQQAKELSEGENKKFVRRNNLRGQLPKCNPQLHSNYRPKTRTRPDDEDKKSSFNWPKRAVDFVLQKILSSKSKSRERAPDLVKEYTDTIMEPEYESIINTTSDESHDLPTFQSTIFQDGTQEFIPTQETSTVTNVNNNELLQKPFNQVSDEQNQDLTLSDHQDTIHIGSETQVNITLGDSNDTGSDVQPTKDVNKDTQNAVNESIANPKSTDIITTLGDSNSQIQGVTNLQNNITVTDESDMLMTTLASDEESTPPNDLESAGPAPDKKIVENIANPKNKIPIDIQGLCEILRGTVYETLFCPVSSDNQMWHLPTNVKTYKPIPQNFYSPTQEESTELTTTDIEPSTDEQPVEDTDNMPTAENTQKPTEVDINNATAETFPALDENITNPIEDTNGMNDNKTDVASVEVRFQQLIKDTYKPKYEQHGVSTEVSHEPIDENVKDPTEDTNAPIDTESHVQPTEDANRNTQNAVNESTATDIPPVNNTFTPTQDADNEPIEDTRKPTTENAIDQTPQTSYVLMQEESTEFNKIIKPKSMVDVTYVPTAEDTQKPTEIDINNPTTETFKTIDENTTKPTEDINGTNDTETNVSADEVPIKPTEEHIVSTEASHEPTDENVTDTVPDVKPTEDVNEDTQNAVNESIANPKPTDITIMLGDSNSQNQGVTNSQINMTVTDEFSMLMTTLANDREPKNSSNEFESAGPAPDTMINGSITNPKIKTPIDMMNLCEILRGTTYEKMFCPVPLNNQTSKHFKKIKSKHKNYHKPMKKVFTKFTAKLNKPLIYVKPVTNTDKSTVDNKNVPTTEKTQKPTEVDTNDATADTFEAIDENNTNPIGDANGKNDAETSASTVEVSLKPTEETTTAPTEPEDSSSLQTTEETHTPTQDTTDLLITDTYKPSTEEHSVSTEASHEPTEDTNAPIDTESDVQPTEDANKDTQTAVNESTATDIPPVDNTFTSTQDADNEPIEDTHKPTTENAIDQAPQTSYTPMQVESTEFTAKDIKPSTDEQPVEDTEKSTVDDEIVPTAEETQKPTETDINNVTADTFEAIDENNTNPIEDTNGTNDAETSASTVEVSLKPTEETTTAPTEPEDSSSLQTTEETHTPTQDTTDLLITDTYKPSTEEHSVSTEASHEPTEDTNAPIDTESDVQPTEDANKDTQTAVNEPTATDIPPVDNTFTPTQDADNEPIEDTHKPTTENAIDQAPQTSYTPMQEESTEFTAKDIKPSTDEQPVEDTEKSTVDDEIVPTAEETQKPTETDINNVTADTFEAIDENNTNPIEDTNGTNDAETSASTVEVSLKPTEETTTAPTEPEDSSSLQTTEETHTPTQDATDLLITDTYKPSTEEHRGKH</sequence>